<dbReference type="Gene3D" id="2.40.50.140">
    <property type="entry name" value="Nucleic acid-binding proteins"/>
    <property type="match status" value="1"/>
</dbReference>
<accession>A0A1Q2CUE4</accession>
<keyword evidence="3 5" id="KW-1133">Transmembrane helix</keyword>
<dbReference type="Pfam" id="PF01957">
    <property type="entry name" value="NfeD"/>
    <property type="match status" value="1"/>
</dbReference>
<dbReference type="KEGG" id="tfa:BW733_01630"/>
<dbReference type="PANTHER" id="PTHR33507:SF3">
    <property type="entry name" value="INNER MEMBRANE PROTEIN YBBJ"/>
    <property type="match status" value="1"/>
</dbReference>
<dbReference type="AlphaFoldDB" id="A0A1Q2CUE4"/>
<evidence type="ECO:0000256" key="4">
    <source>
        <dbReference type="ARBA" id="ARBA00023136"/>
    </source>
</evidence>
<keyword evidence="8" id="KW-1185">Reference proteome</keyword>
<evidence type="ECO:0000256" key="3">
    <source>
        <dbReference type="ARBA" id="ARBA00022989"/>
    </source>
</evidence>
<proteinExistence type="predicted"/>
<dbReference type="OrthoDB" id="9792945at2"/>
<sequence length="158" mass="16731">MNEFMEWVRQNLWAGWGVLALGLAAAELLTLDLTLLMLAGGALAGGVTALVFPGLIWLQVLVAIITAVATLFLLRPTLLAKVRKAPGYRSSLDTLVGASGRATAAITAHAGEVKVDGQVWEARAYDPSMEIAEGEAIEVFGLEGITLIVYPKSRPLTS</sequence>
<keyword evidence="2 5" id="KW-0812">Transmembrane</keyword>
<dbReference type="RefSeq" id="WP_077347298.1">
    <property type="nucleotide sequence ID" value="NZ_CP019607.1"/>
</dbReference>
<organism evidence="7 8">
    <name type="scientific">Tessaracoccus flavescens</name>
    <dbReference type="NCBI Taxonomy" id="399497"/>
    <lineage>
        <taxon>Bacteria</taxon>
        <taxon>Bacillati</taxon>
        <taxon>Actinomycetota</taxon>
        <taxon>Actinomycetes</taxon>
        <taxon>Propionibacteriales</taxon>
        <taxon>Propionibacteriaceae</taxon>
        <taxon>Tessaracoccus</taxon>
    </lineage>
</organism>
<evidence type="ECO:0000313" key="7">
    <source>
        <dbReference type="EMBL" id="AQP49723.1"/>
    </source>
</evidence>
<dbReference type="EMBL" id="CP019607">
    <property type="protein sequence ID" value="AQP49723.1"/>
    <property type="molecule type" value="Genomic_DNA"/>
</dbReference>
<keyword evidence="4 5" id="KW-0472">Membrane</keyword>
<protein>
    <submittedName>
        <fullName evidence="7">Nodulation efficiency protein D</fullName>
    </submittedName>
</protein>
<comment type="subcellular location">
    <subcellularLocation>
        <location evidence="1">Membrane</location>
        <topology evidence="1">Multi-pass membrane protein</topology>
    </subcellularLocation>
</comment>
<dbReference type="PANTHER" id="PTHR33507">
    <property type="entry name" value="INNER MEMBRANE PROTEIN YBBJ"/>
    <property type="match status" value="1"/>
</dbReference>
<dbReference type="GO" id="GO:0005886">
    <property type="term" value="C:plasma membrane"/>
    <property type="evidence" value="ECO:0007669"/>
    <property type="project" value="TreeGrafter"/>
</dbReference>
<dbReference type="InterPro" id="IPR012340">
    <property type="entry name" value="NA-bd_OB-fold"/>
</dbReference>
<evidence type="ECO:0000256" key="2">
    <source>
        <dbReference type="ARBA" id="ARBA00022692"/>
    </source>
</evidence>
<dbReference type="InterPro" id="IPR002810">
    <property type="entry name" value="NfeD-like_C"/>
</dbReference>
<dbReference type="Proteomes" id="UP000188235">
    <property type="component" value="Chromosome"/>
</dbReference>
<dbReference type="InterPro" id="IPR052165">
    <property type="entry name" value="Membrane_assoc_protease"/>
</dbReference>
<name>A0A1Q2CUE4_9ACTN</name>
<evidence type="ECO:0000256" key="1">
    <source>
        <dbReference type="ARBA" id="ARBA00004141"/>
    </source>
</evidence>
<feature type="transmembrane region" description="Helical" evidence="5">
    <location>
        <begin position="50"/>
        <end position="74"/>
    </location>
</feature>
<dbReference type="STRING" id="399497.BW733_01630"/>
<evidence type="ECO:0000259" key="6">
    <source>
        <dbReference type="Pfam" id="PF01957"/>
    </source>
</evidence>
<feature type="domain" description="NfeD-like C-terminal" evidence="6">
    <location>
        <begin position="93"/>
        <end position="151"/>
    </location>
</feature>
<evidence type="ECO:0000256" key="5">
    <source>
        <dbReference type="SAM" id="Phobius"/>
    </source>
</evidence>
<gene>
    <name evidence="7" type="ORF">BW733_01630</name>
</gene>
<evidence type="ECO:0000313" key="8">
    <source>
        <dbReference type="Proteomes" id="UP000188235"/>
    </source>
</evidence>
<reference evidence="7 8" key="1">
    <citation type="journal article" date="2008" name="Int. J. Syst. Evol. Microbiol.">
        <title>Tessaracoccus flavescens sp. nov., isolated from marine sediment.</title>
        <authorList>
            <person name="Lee D.W."/>
            <person name="Lee S.D."/>
        </authorList>
    </citation>
    <scope>NUCLEOTIDE SEQUENCE [LARGE SCALE GENOMIC DNA]</scope>
    <source>
        <strain evidence="7 8">SST-39T</strain>
    </source>
</reference>
<dbReference type="SUPFAM" id="SSF141322">
    <property type="entry name" value="NfeD domain-like"/>
    <property type="match status" value="1"/>
</dbReference>